<dbReference type="InterPro" id="IPR004812">
    <property type="entry name" value="Efflux_drug-R_Bcr/CmlA"/>
</dbReference>
<keyword evidence="7 8" id="KW-0472">Membrane</keyword>
<feature type="transmembrane region" description="Helical" evidence="8">
    <location>
        <begin position="271"/>
        <end position="292"/>
    </location>
</feature>
<proteinExistence type="inferred from homology"/>
<name>A0ABU3SCR5_9HYPH</name>
<feature type="domain" description="Major facilitator superfamily (MFS) profile" evidence="9">
    <location>
        <begin position="34"/>
        <end position="419"/>
    </location>
</feature>
<evidence type="ECO:0000256" key="3">
    <source>
        <dbReference type="ARBA" id="ARBA00022448"/>
    </source>
</evidence>
<keyword evidence="8" id="KW-0997">Cell inner membrane</keyword>
<sequence length="433" mass="44130">MTMSSAKDRSTSAPDTGPVLDITTTTGQLLNGGILFLLAGLAALGALATNIILPAFPQIGSELAISSPELGLLLSSFFIAFAIGQLFVGPLADRFGRKPLVLGGLIVFAAGSTISALAGDLSMLLLGRIVQALGACAASVLARAIARDLFDGEALGRALALTMIAGAVAPGFSPLLGGVLSGAFGWRVLFVVVAVFGLALAWHYVVSVGETHAGERRTPLAFSSVASTYRDLAADQRFLLPALAVSFVIGGLYSFFAAAPGVLMSTLGLSAIQLGLSFAATVLVVFAAGFLAPRLARRHGDRRVGLLGLAIALAGGFAMFGFAAWPSFATFTLAIVLYLFGMGLINPLGTAIALHPFGRQAGSASSLLGFLQMSCAAIGAFVASSLAFSPPASLAVVLTMAALLAIAAFFPVFLRRSRTVPSGLAGEPEPIGD</sequence>
<evidence type="ECO:0000313" key="10">
    <source>
        <dbReference type="EMBL" id="MDU0342575.1"/>
    </source>
</evidence>
<evidence type="ECO:0000259" key="9">
    <source>
        <dbReference type="PROSITE" id="PS50850"/>
    </source>
</evidence>
<feature type="transmembrane region" description="Helical" evidence="8">
    <location>
        <begin position="394"/>
        <end position="414"/>
    </location>
</feature>
<dbReference type="EMBL" id="JAWDID010000043">
    <property type="protein sequence ID" value="MDU0342575.1"/>
    <property type="molecule type" value="Genomic_DNA"/>
</dbReference>
<evidence type="ECO:0000256" key="1">
    <source>
        <dbReference type="ARBA" id="ARBA00004651"/>
    </source>
</evidence>
<evidence type="ECO:0000256" key="4">
    <source>
        <dbReference type="ARBA" id="ARBA00022475"/>
    </source>
</evidence>
<dbReference type="InterPro" id="IPR020846">
    <property type="entry name" value="MFS_dom"/>
</dbReference>
<feature type="transmembrane region" description="Helical" evidence="8">
    <location>
        <begin position="100"/>
        <end position="119"/>
    </location>
</feature>
<dbReference type="SUPFAM" id="SSF103473">
    <property type="entry name" value="MFS general substrate transporter"/>
    <property type="match status" value="1"/>
</dbReference>
<dbReference type="NCBIfam" id="TIGR00710">
    <property type="entry name" value="efflux_Bcr_CflA"/>
    <property type="match status" value="1"/>
</dbReference>
<reference evidence="10 11" key="1">
    <citation type="submission" date="2023-09" db="EMBL/GenBank/DDBJ databases">
        <title>Whole genome shotgun sequencing (WGS) of Bosea sp. ZW T0_25, isolated from stored onions (Allium cepa).</title>
        <authorList>
            <person name="Stoll D.A."/>
            <person name="Huch M."/>
        </authorList>
    </citation>
    <scope>NUCLEOTIDE SEQUENCE [LARGE SCALE GENOMIC DNA]</scope>
    <source>
        <strain evidence="10 11">ZW T0_25</strain>
    </source>
</reference>
<keyword evidence="4" id="KW-1003">Cell membrane</keyword>
<evidence type="ECO:0000256" key="5">
    <source>
        <dbReference type="ARBA" id="ARBA00022692"/>
    </source>
</evidence>
<dbReference type="Gene3D" id="1.20.1720.10">
    <property type="entry name" value="Multidrug resistance protein D"/>
    <property type="match status" value="1"/>
</dbReference>
<feature type="transmembrane region" description="Helical" evidence="8">
    <location>
        <begin position="304"/>
        <end position="325"/>
    </location>
</feature>
<dbReference type="InterPro" id="IPR011701">
    <property type="entry name" value="MFS"/>
</dbReference>
<dbReference type="PROSITE" id="PS00216">
    <property type="entry name" value="SUGAR_TRANSPORT_1"/>
    <property type="match status" value="1"/>
</dbReference>
<comment type="subcellular location">
    <subcellularLocation>
        <location evidence="8">Cell inner membrane</location>
        <topology evidence="8">Multi-pass membrane protein</topology>
    </subcellularLocation>
    <subcellularLocation>
        <location evidence="1">Cell membrane</location>
        <topology evidence="1">Multi-pass membrane protein</topology>
    </subcellularLocation>
</comment>
<dbReference type="Pfam" id="PF07690">
    <property type="entry name" value="MFS_1"/>
    <property type="match status" value="1"/>
</dbReference>
<feature type="transmembrane region" description="Helical" evidence="8">
    <location>
        <begin position="331"/>
        <end position="354"/>
    </location>
</feature>
<keyword evidence="3 8" id="KW-0813">Transport</keyword>
<dbReference type="PANTHER" id="PTHR43124">
    <property type="entry name" value="PURINE EFFLUX PUMP PBUE"/>
    <property type="match status" value="1"/>
</dbReference>
<dbReference type="Proteomes" id="UP001254257">
    <property type="component" value="Unassembled WGS sequence"/>
</dbReference>
<evidence type="ECO:0000256" key="2">
    <source>
        <dbReference type="ARBA" id="ARBA00006236"/>
    </source>
</evidence>
<keyword evidence="6 8" id="KW-1133">Transmembrane helix</keyword>
<evidence type="ECO:0000256" key="6">
    <source>
        <dbReference type="ARBA" id="ARBA00022989"/>
    </source>
</evidence>
<organism evidence="10 11">
    <name type="scientific">Bosea rubneri</name>
    <dbReference type="NCBI Taxonomy" id="3075434"/>
    <lineage>
        <taxon>Bacteria</taxon>
        <taxon>Pseudomonadati</taxon>
        <taxon>Pseudomonadota</taxon>
        <taxon>Alphaproteobacteria</taxon>
        <taxon>Hyphomicrobiales</taxon>
        <taxon>Boseaceae</taxon>
        <taxon>Bosea</taxon>
    </lineage>
</organism>
<comment type="caution">
    <text evidence="10">The sequence shown here is derived from an EMBL/GenBank/DDBJ whole genome shotgun (WGS) entry which is preliminary data.</text>
</comment>
<feature type="transmembrane region" description="Helical" evidence="8">
    <location>
        <begin position="366"/>
        <end position="388"/>
    </location>
</feature>
<feature type="transmembrane region" description="Helical" evidence="8">
    <location>
        <begin position="158"/>
        <end position="180"/>
    </location>
</feature>
<accession>A0ABU3SCR5</accession>
<dbReference type="CDD" id="cd17320">
    <property type="entry name" value="MFS_MdfA_MDR_like"/>
    <property type="match status" value="1"/>
</dbReference>
<feature type="transmembrane region" description="Helical" evidence="8">
    <location>
        <begin position="68"/>
        <end position="88"/>
    </location>
</feature>
<dbReference type="InterPro" id="IPR005829">
    <property type="entry name" value="Sugar_transporter_CS"/>
</dbReference>
<dbReference type="InterPro" id="IPR036259">
    <property type="entry name" value="MFS_trans_sf"/>
</dbReference>
<feature type="transmembrane region" description="Helical" evidence="8">
    <location>
        <begin position="186"/>
        <end position="206"/>
    </location>
</feature>
<feature type="transmembrane region" description="Helical" evidence="8">
    <location>
        <begin position="238"/>
        <end position="259"/>
    </location>
</feature>
<protein>
    <recommendedName>
        <fullName evidence="8">Bcr/CflA family efflux transporter</fullName>
    </recommendedName>
</protein>
<feature type="transmembrane region" description="Helical" evidence="8">
    <location>
        <begin position="125"/>
        <end position="146"/>
    </location>
</feature>
<dbReference type="PROSITE" id="PS50850">
    <property type="entry name" value="MFS"/>
    <property type="match status" value="1"/>
</dbReference>
<evidence type="ECO:0000313" key="11">
    <source>
        <dbReference type="Proteomes" id="UP001254257"/>
    </source>
</evidence>
<keyword evidence="11" id="KW-1185">Reference proteome</keyword>
<keyword evidence="5 8" id="KW-0812">Transmembrane</keyword>
<feature type="transmembrane region" description="Helical" evidence="8">
    <location>
        <begin position="34"/>
        <end position="56"/>
    </location>
</feature>
<evidence type="ECO:0000256" key="7">
    <source>
        <dbReference type="ARBA" id="ARBA00023136"/>
    </source>
</evidence>
<gene>
    <name evidence="10" type="ORF">RKE40_21980</name>
</gene>
<dbReference type="PANTHER" id="PTHR43124:SF3">
    <property type="entry name" value="CHLORAMPHENICOL EFFLUX PUMP RV0191"/>
    <property type="match status" value="1"/>
</dbReference>
<dbReference type="RefSeq" id="WP_316020342.1">
    <property type="nucleotide sequence ID" value="NZ_JAWDID010000043.1"/>
</dbReference>
<evidence type="ECO:0000256" key="8">
    <source>
        <dbReference type="RuleBase" id="RU365088"/>
    </source>
</evidence>
<comment type="similarity">
    <text evidence="2 8">Belongs to the major facilitator superfamily. Bcr/CmlA family.</text>
</comment>
<dbReference type="InterPro" id="IPR050189">
    <property type="entry name" value="MFS_Efflux_Transporters"/>
</dbReference>